<proteinExistence type="evidence at transcript level"/>
<dbReference type="EC" id="5.6.2.1" evidence="1"/>
<dbReference type="GO" id="GO:0005634">
    <property type="term" value="C:nucleus"/>
    <property type="evidence" value="ECO:0007669"/>
    <property type="project" value="TreeGrafter"/>
</dbReference>
<dbReference type="InterPro" id="IPR013826">
    <property type="entry name" value="Topo_IA_cen_sub3"/>
</dbReference>
<dbReference type="SUPFAM" id="SSF56712">
    <property type="entry name" value="Prokaryotic type I DNA topoisomerase"/>
    <property type="match status" value="1"/>
</dbReference>
<keyword evidence="1" id="KW-0238">DNA-binding</keyword>
<accession>Q7XZ58</accession>
<dbReference type="PANTHER" id="PTHR11390">
    <property type="entry name" value="PROKARYOTIC DNA TOPOISOMERASE"/>
    <property type="match status" value="1"/>
</dbReference>
<organism evidence="4">
    <name type="scientific">Griffithsia japonica</name>
    <name type="common">Red alga</name>
    <dbReference type="NCBI Taxonomy" id="83288"/>
    <lineage>
        <taxon>Eukaryota</taxon>
        <taxon>Rhodophyta</taxon>
        <taxon>Florideophyceae</taxon>
        <taxon>Rhodymeniophycidae</taxon>
        <taxon>Ceramiales</taxon>
        <taxon>Ceramiaceae</taxon>
        <taxon>Griffithsia</taxon>
    </lineage>
</organism>
<dbReference type="Gene3D" id="1.10.290.10">
    <property type="entry name" value="Topoisomerase I, domain 4"/>
    <property type="match status" value="1"/>
</dbReference>
<feature type="compositionally biased region" description="Gly residues" evidence="2">
    <location>
        <begin position="1"/>
        <end position="10"/>
    </location>
</feature>
<sequence>RVRSGCGPGHGHGHRREQWQKSQWRPLPLSMKELQKVGSRSGRISSHRLMDTAETLYNKGLIRYHRTEADRFSTMYNLQWLVQMQAGHAEWGEFASWLLTPSSVLAMRRQKRRRRASADPPYRGATIVVRE</sequence>
<evidence type="ECO:0000256" key="2">
    <source>
        <dbReference type="SAM" id="MobiDB-lite"/>
    </source>
</evidence>
<protein>
    <recommendedName>
        <fullName evidence="1">DNA topoisomerase</fullName>
        <ecNumber evidence="1">5.6.2.1</ecNumber>
    </recommendedName>
</protein>
<feature type="domain" description="Topo IA-type catalytic" evidence="3">
    <location>
        <begin position="1"/>
        <end position="131"/>
    </location>
</feature>
<reference evidence="4" key="1">
    <citation type="submission" date="2002-06" db="EMBL/GenBank/DDBJ databases">
        <authorList>
            <person name="Liu C.L."/>
            <person name="Lee Y.K."/>
            <person name="Lee H.K."/>
        </authorList>
    </citation>
    <scope>NUCLEOTIDE SEQUENCE</scope>
</reference>
<feature type="non-terminal residue" evidence="4">
    <location>
        <position position="1"/>
    </location>
</feature>
<feature type="region of interest" description="Disordered" evidence="2">
    <location>
        <begin position="1"/>
        <end position="22"/>
    </location>
</feature>
<dbReference type="GO" id="GO:0003917">
    <property type="term" value="F:DNA topoisomerase type I (single strand cut, ATP-independent) activity"/>
    <property type="evidence" value="ECO:0007669"/>
    <property type="project" value="UniProtKB-EC"/>
</dbReference>
<dbReference type="EMBL" id="AY123094">
    <property type="protein sequence ID" value="AAM93966.1"/>
    <property type="molecule type" value="mRNA"/>
</dbReference>
<dbReference type="GO" id="GO:0006310">
    <property type="term" value="P:DNA recombination"/>
    <property type="evidence" value="ECO:0007669"/>
    <property type="project" value="TreeGrafter"/>
</dbReference>
<dbReference type="PROSITE" id="PS52039">
    <property type="entry name" value="TOPO_IA_2"/>
    <property type="match status" value="1"/>
</dbReference>
<comment type="function">
    <text evidence="1">Introduces a single-strand break via transesterification at a target site in duplex DNA. Releases the supercoiling and torsional tension of DNA introduced during the DNA replication and transcription by transiently cleaving and rejoining one strand of the DNA duplex. The scissile phosphodiester is attacked by the catalytic tyrosine of the enzyme, resulting in the formation of a DNA-(5'-phosphotyrosyl)-enzyme intermediate and the expulsion of a 3'-OH DNA strand.</text>
</comment>
<dbReference type="AlphaFoldDB" id="Q7XZ58"/>
<dbReference type="Pfam" id="PF01131">
    <property type="entry name" value="Topoisom_bac"/>
    <property type="match status" value="1"/>
</dbReference>
<dbReference type="GO" id="GO:0006265">
    <property type="term" value="P:DNA topological change"/>
    <property type="evidence" value="ECO:0007669"/>
    <property type="project" value="InterPro"/>
</dbReference>
<dbReference type="InterPro" id="IPR013497">
    <property type="entry name" value="Topo_IA_cen"/>
</dbReference>
<keyword evidence="1" id="KW-0799">Topoisomerase</keyword>
<dbReference type="InterPro" id="IPR023405">
    <property type="entry name" value="Topo_IA_core_domain"/>
</dbReference>
<dbReference type="InterPro" id="IPR000380">
    <property type="entry name" value="Topo_IA"/>
</dbReference>
<dbReference type="GO" id="GO:0031422">
    <property type="term" value="C:RecQ family helicase-topoisomerase III complex"/>
    <property type="evidence" value="ECO:0007669"/>
    <property type="project" value="TreeGrafter"/>
</dbReference>
<comment type="similarity">
    <text evidence="1">Belongs to the type IA topoisomerase family.</text>
</comment>
<comment type="catalytic activity">
    <reaction evidence="1">
        <text>ATP-independent breakage of single-stranded DNA, followed by passage and rejoining.</text>
        <dbReference type="EC" id="5.6.2.1"/>
    </reaction>
</comment>
<evidence type="ECO:0000313" key="4">
    <source>
        <dbReference type="EMBL" id="AAM93966.1"/>
    </source>
</evidence>
<keyword evidence="1 4" id="KW-0413">Isomerase</keyword>
<feature type="non-terminal residue" evidence="4">
    <location>
        <position position="131"/>
    </location>
</feature>
<dbReference type="GO" id="GO:0006281">
    <property type="term" value="P:DNA repair"/>
    <property type="evidence" value="ECO:0007669"/>
    <property type="project" value="TreeGrafter"/>
</dbReference>
<dbReference type="GO" id="GO:0003677">
    <property type="term" value="F:DNA binding"/>
    <property type="evidence" value="ECO:0007669"/>
    <property type="project" value="UniProtKB-KW"/>
</dbReference>
<evidence type="ECO:0000256" key="1">
    <source>
        <dbReference type="RuleBase" id="RU362092"/>
    </source>
</evidence>
<evidence type="ECO:0000259" key="3">
    <source>
        <dbReference type="PROSITE" id="PS52039"/>
    </source>
</evidence>
<name>Q7XZ58_GRIJA</name>
<dbReference type="PANTHER" id="PTHR11390:SF21">
    <property type="entry name" value="DNA TOPOISOMERASE 3-ALPHA"/>
    <property type="match status" value="1"/>
</dbReference>